<dbReference type="WBParaSite" id="RSKR_0000330200.1">
    <property type="protein sequence ID" value="RSKR_0000330200.1"/>
    <property type="gene ID" value="RSKR_0000330200"/>
</dbReference>
<reference evidence="2" key="1">
    <citation type="submission" date="2016-11" db="UniProtKB">
        <authorList>
            <consortium name="WormBaseParasite"/>
        </authorList>
    </citation>
    <scope>IDENTIFICATION</scope>
    <source>
        <strain evidence="2">KR3021</strain>
    </source>
</reference>
<evidence type="ECO:0000313" key="2">
    <source>
        <dbReference type="WBParaSite" id="RSKR_0000330200.1"/>
    </source>
</evidence>
<evidence type="ECO:0000313" key="1">
    <source>
        <dbReference type="Proteomes" id="UP000095286"/>
    </source>
</evidence>
<accession>A0AC35TQQ4</accession>
<protein>
    <submittedName>
        <fullName evidence="2">Plasmodium variant antigen protein Cir/Yir/Bir</fullName>
    </submittedName>
</protein>
<name>A0AC35TQQ4_9BILA</name>
<dbReference type="Proteomes" id="UP000095286">
    <property type="component" value="Unplaced"/>
</dbReference>
<sequence>MIDLNKTFMEAKTDQNKDDDSNCTKNILHKIIKDKEAFKKIGDTNNSLTGTKKAKAILVSYEVFQKI</sequence>
<organism evidence="1 2">
    <name type="scientific">Rhabditophanes sp. KR3021</name>
    <dbReference type="NCBI Taxonomy" id="114890"/>
    <lineage>
        <taxon>Eukaryota</taxon>
        <taxon>Metazoa</taxon>
        <taxon>Ecdysozoa</taxon>
        <taxon>Nematoda</taxon>
        <taxon>Chromadorea</taxon>
        <taxon>Rhabditida</taxon>
        <taxon>Tylenchina</taxon>
        <taxon>Panagrolaimomorpha</taxon>
        <taxon>Strongyloidoidea</taxon>
        <taxon>Alloionematidae</taxon>
        <taxon>Rhabditophanes</taxon>
    </lineage>
</organism>
<proteinExistence type="predicted"/>